<reference evidence="2 3" key="1">
    <citation type="submission" date="2021-03" db="EMBL/GenBank/DDBJ databases">
        <title>Whole genome shotgun sequence of Actinoplanes toevensis NBRC 105298.</title>
        <authorList>
            <person name="Komaki H."/>
            <person name="Tamura T."/>
        </authorList>
    </citation>
    <scope>NUCLEOTIDE SEQUENCE [LARGE SCALE GENOMIC DNA]</scope>
    <source>
        <strain evidence="2 3">NBRC 105298</strain>
    </source>
</reference>
<dbReference type="AlphaFoldDB" id="A0A919THR5"/>
<dbReference type="EMBL" id="BOQN01000095">
    <property type="protein sequence ID" value="GIM95623.1"/>
    <property type="molecule type" value="Genomic_DNA"/>
</dbReference>
<name>A0A919THR5_9ACTN</name>
<gene>
    <name evidence="2" type="primary">yegL</name>
    <name evidence="2" type="ORF">Ato02nite_074160</name>
</gene>
<dbReference type="InterPro" id="IPR002035">
    <property type="entry name" value="VWF_A"/>
</dbReference>
<dbReference type="InterPro" id="IPR036465">
    <property type="entry name" value="vWFA_dom_sf"/>
</dbReference>
<dbReference type="Pfam" id="PF00092">
    <property type="entry name" value="VWA"/>
    <property type="match status" value="1"/>
</dbReference>
<sequence>MAEADTDEAGNKRGTSKIETLRAALNRFLAIDVHNEPKLQANGELAILTFGNGVVPALTLGNPVLPGSPFHFIRNVTSTPDFPVGGNTPMGAAIGKALDIIDARKQSLAESGITHEFRPNVFLLTDGRPNDAREVLDDSIKRLHAEEARNGVLLWALGTQDAYAPWLERIADKGNYLPLPGNSLAQFLRFVSKSMRRQGGRRGEEDAATIYHDVTRNVSFDEAVDALLDDEGGSARS</sequence>
<dbReference type="Gene3D" id="3.40.50.410">
    <property type="entry name" value="von Willebrand factor, type A domain"/>
    <property type="match status" value="1"/>
</dbReference>
<accession>A0A919THR5</accession>
<evidence type="ECO:0000259" key="1">
    <source>
        <dbReference type="PROSITE" id="PS50234"/>
    </source>
</evidence>
<dbReference type="PROSITE" id="PS50234">
    <property type="entry name" value="VWFA"/>
    <property type="match status" value="1"/>
</dbReference>
<dbReference type="Proteomes" id="UP000677082">
    <property type="component" value="Unassembled WGS sequence"/>
</dbReference>
<keyword evidence="3" id="KW-1185">Reference proteome</keyword>
<proteinExistence type="predicted"/>
<dbReference type="SUPFAM" id="SSF53300">
    <property type="entry name" value="vWA-like"/>
    <property type="match status" value="1"/>
</dbReference>
<protein>
    <recommendedName>
        <fullName evidence="1">VWFA domain-containing protein</fullName>
    </recommendedName>
</protein>
<organism evidence="2 3">
    <name type="scientific">Paractinoplanes toevensis</name>
    <dbReference type="NCBI Taxonomy" id="571911"/>
    <lineage>
        <taxon>Bacteria</taxon>
        <taxon>Bacillati</taxon>
        <taxon>Actinomycetota</taxon>
        <taxon>Actinomycetes</taxon>
        <taxon>Micromonosporales</taxon>
        <taxon>Micromonosporaceae</taxon>
        <taxon>Paractinoplanes</taxon>
    </lineage>
</organism>
<comment type="caution">
    <text evidence="2">The sequence shown here is derived from an EMBL/GenBank/DDBJ whole genome shotgun (WGS) entry which is preliminary data.</text>
</comment>
<feature type="domain" description="VWFA" evidence="1">
    <location>
        <begin position="1"/>
        <end position="171"/>
    </location>
</feature>
<evidence type="ECO:0000313" key="2">
    <source>
        <dbReference type="EMBL" id="GIM95623.1"/>
    </source>
</evidence>
<evidence type="ECO:0000313" key="3">
    <source>
        <dbReference type="Proteomes" id="UP000677082"/>
    </source>
</evidence>